<dbReference type="Gene3D" id="1.10.260.40">
    <property type="entry name" value="lambda repressor-like DNA-binding domains"/>
    <property type="match status" value="1"/>
</dbReference>
<dbReference type="CDD" id="cd00093">
    <property type="entry name" value="HTH_XRE"/>
    <property type="match status" value="1"/>
</dbReference>
<dbReference type="RefSeq" id="WP_055086912.1">
    <property type="nucleotide sequence ID" value="NZ_CXSU01000012.1"/>
</dbReference>
<protein>
    <submittedName>
        <fullName evidence="2">Helix-turn-helix protein</fullName>
    </submittedName>
</protein>
<name>A0A0M6YLD8_9RHOB</name>
<dbReference type="STRING" id="420998.JDO7802_03209"/>
<dbReference type="OrthoDB" id="5659783at2"/>
<dbReference type="EMBL" id="CXSU01000012">
    <property type="protein sequence ID" value="CTQ51171.1"/>
    <property type="molecule type" value="Genomic_DNA"/>
</dbReference>
<dbReference type="Pfam" id="PF01381">
    <property type="entry name" value="HTH_3"/>
    <property type="match status" value="1"/>
</dbReference>
<dbReference type="GO" id="GO:0003677">
    <property type="term" value="F:DNA binding"/>
    <property type="evidence" value="ECO:0007669"/>
    <property type="project" value="InterPro"/>
</dbReference>
<dbReference type="InterPro" id="IPR010982">
    <property type="entry name" value="Lambda_DNA-bd_dom_sf"/>
</dbReference>
<dbReference type="PROSITE" id="PS50943">
    <property type="entry name" value="HTH_CROC1"/>
    <property type="match status" value="1"/>
</dbReference>
<sequence>MPDDTEWFDPAATTFGDRLTGAREIAGLDVEELARRLGVKPKTIRAWEDDRSEPRANRISILAGLTNVSLMWLMTGTGDGPTLTSAEPEGDLLAEVERLRRDAARMADRLRMLEGRLRAQLEDVA</sequence>
<dbReference type="InterPro" id="IPR001387">
    <property type="entry name" value="Cro/C1-type_HTH"/>
</dbReference>
<proteinExistence type="predicted"/>
<dbReference type="SUPFAM" id="SSF47413">
    <property type="entry name" value="lambda repressor-like DNA-binding domains"/>
    <property type="match status" value="1"/>
</dbReference>
<reference evidence="2 3" key="1">
    <citation type="submission" date="2015-07" db="EMBL/GenBank/DDBJ databases">
        <authorList>
            <person name="Noorani M."/>
        </authorList>
    </citation>
    <scope>NUCLEOTIDE SEQUENCE [LARGE SCALE GENOMIC DNA]</scope>
    <source>
        <strain evidence="2 3">CECT 7802</strain>
    </source>
</reference>
<dbReference type="AlphaFoldDB" id="A0A0M6YLD8"/>
<feature type="domain" description="HTH cro/C1-type" evidence="1">
    <location>
        <begin position="22"/>
        <end position="73"/>
    </location>
</feature>
<evidence type="ECO:0000313" key="2">
    <source>
        <dbReference type="EMBL" id="CTQ51171.1"/>
    </source>
</evidence>
<evidence type="ECO:0000259" key="1">
    <source>
        <dbReference type="PROSITE" id="PS50943"/>
    </source>
</evidence>
<organism evidence="2 3">
    <name type="scientific">Jannaschia donghaensis</name>
    <dbReference type="NCBI Taxonomy" id="420998"/>
    <lineage>
        <taxon>Bacteria</taxon>
        <taxon>Pseudomonadati</taxon>
        <taxon>Pseudomonadota</taxon>
        <taxon>Alphaproteobacteria</taxon>
        <taxon>Rhodobacterales</taxon>
        <taxon>Roseobacteraceae</taxon>
        <taxon>Jannaschia</taxon>
    </lineage>
</organism>
<dbReference type="SMART" id="SM00530">
    <property type="entry name" value="HTH_XRE"/>
    <property type="match status" value="1"/>
</dbReference>
<accession>A0A0M6YLD8</accession>
<gene>
    <name evidence="2" type="ORF">JDO7802_03209</name>
</gene>
<dbReference type="Proteomes" id="UP000049222">
    <property type="component" value="Unassembled WGS sequence"/>
</dbReference>
<keyword evidence="3" id="KW-1185">Reference proteome</keyword>
<evidence type="ECO:0000313" key="3">
    <source>
        <dbReference type="Proteomes" id="UP000049222"/>
    </source>
</evidence>